<keyword evidence="3" id="KW-0813">Transport</keyword>
<dbReference type="Gene3D" id="1.20.1740.10">
    <property type="entry name" value="Amino acid/polyamine transporter I"/>
    <property type="match status" value="1"/>
</dbReference>
<dbReference type="PANTHER" id="PTHR34975">
    <property type="entry name" value="SPORE GERMINATION PROTEIN A2"/>
    <property type="match status" value="1"/>
</dbReference>
<keyword evidence="10" id="KW-1185">Reference proteome</keyword>
<evidence type="ECO:0000313" key="10">
    <source>
        <dbReference type="Proteomes" id="UP001549363"/>
    </source>
</evidence>
<proteinExistence type="inferred from homology"/>
<feature type="transmembrane region" description="Helical" evidence="8">
    <location>
        <begin position="217"/>
        <end position="244"/>
    </location>
</feature>
<comment type="subcellular location">
    <subcellularLocation>
        <location evidence="1">Membrane</location>
        <topology evidence="1">Multi-pass membrane protein</topology>
    </subcellularLocation>
</comment>
<dbReference type="PANTHER" id="PTHR34975:SF2">
    <property type="entry name" value="SPORE GERMINATION PROTEIN A2"/>
    <property type="match status" value="1"/>
</dbReference>
<feature type="transmembrane region" description="Helical" evidence="8">
    <location>
        <begin position="264"/>
        <end position="286"/>
    </location>
</feature>
<feature type="transmembrane region" description="Helical" evidence="8">
    <location>
        <begin position="146"/>
        <end position="166"/>
    </location>
</feature>
<comment type="similarity">
    <text evidence="2">Belongs to the amino acid-polyamine-organocation (APC) superfamily. Spore germination protein (SGP) (TC 2.A.3.9) family.</text>
</comment>
<evidence type="ECO:0000313" key="9">
    <source>
        <dbReference type="EMBL" id="MET4562351.1"/>
    </source>
</evidence>
<dbReference type="EMBL" id="JBEPSB010000019">
    <property type="protein sequence ID" value="MET4562351.1"/>
    <property type="molecule type" value="Genomic_DNA"/>
</dbReference>
<dbReference type="RefSeq" id="WP_354472459.1">
    <property type="nucleotide sequence ID" value="NZ_JBEPSB010000019.1"/>
</dbReference>
<feature type="transmembrane region" description="Helical" evidence="8">
    <location>
        <begin position="80"/>
        <end position="107"/>
    </location>
</feature>
<evidence type="ECO:0000256" key="7">
    <source>
        <dbReference type="ARBA" id="ARBA00023136"/>
    </source>
</evidence>
<name>A0ABV2PN31_9BACI</name>
<feature type="transmembrane region" description="Helical" evidence="8">
    <location>
        <begin position="186"/>
        <end position="205"/>
    </location>
</feature>
<feature type="transmembrane region" description="Helical" evidence="8">
    <location>
        <begin position="339"/>
        <end position="356"/>
    </location>
</feature>
<evidence type="ECO:0000256" key="5">
    <source>
        <dbReference type="ARBA" id="ARBA00022692"/>
    </source>
</evidence>
<dbReference type="Pfam" id="PF03845">
    <property type="entry name" value="Spore_permease"/>
    <property type="match status" value="1"/>
</dbReference>
<evidence type="ECO:0000256" key="8">
    <source>
        <dbReference type="SAM" id="Phobius"/>
    </source>
</evidence>
<keyword evidence="7 8" id="KW-0472">Membrane</keyword>
<feature type="transmembrane region" description="Helical" evidence="8">
    <location>
        <begin position="119"/>
        <end position="137"/>
    </location>
</feature>
<sequence>MEGEIISARQFTIIVFLFSIGTTILIIPATMANAVKQDAWISAIIGVILSLLLVKLFISLGNRTPNLTFIEANEKILGKFIGKLTSVGFISLPLLSAGELFFFIGTFMKTEIMPETPKVAFAILFSIIILFATYLGVEVFARCAEILFPLFLFLFVVFVICISPQIDVKNVQPILDTPTKPLLVGILYFMSTFSFPLVVLLMIFPSAINERKSAQKGFYIGSVAGGLVLTVIIALSVLVLGATNTSHQSYPSYALAQNISIGNFLQRIEVIMAFMWMFTIFVRSYVYFYASVKGLAQIFNIKDHRPLILPLGMISIAFSQIIHPNIVHSIKYNEETWPLFTLTLTILLPLLLLFVAKLRKIQCAEKVETY</sequence>
<reference evidence="9 10" key="1">
    <citation type="submission" date="2024-06" db="EMBL/GenBank/DDBJ databases">
        <title>Sorghum-associated microbial communities from plants grown in Nebraska, USA.</title>
        <authorList>
            <person name="Schachtman D."/>
        </authorList>
    </citation>
    <scope>NUCLEOTIDE SEQUENCE [LARGE SCALE GENOMIC DNA]</scope>
    <source>
        <strain evidence="9 10">736</strain>
    </source>
</reference>
<feature type="transmembrane region" description="Helical" evidence="8">
    <location>
        <begin position="12"/>
        <end position="33"/>
    </location>
</feature>
<comment type="caution">
    <text evidence="9">The sequence shown here is derived from an EMBL/GenBank/DDBJ whole genome shotgun (WGS) entry which is preliminary data.</text>
</comment>
<evidence type="ECO:0000256" key="2">
    <source>
        <dbReference type="ARBA" id="ARBA00007998"/>
    </source>
</evidence>
<feature type="transmembrane region" description="Helical" evidence="8">
    <location>
        <begin position="39"/>
        <end position="60"/>
    </location>
</feature>
<protein>
    <submittedName>
        <fullName evidence="9">Spore germination protein KB</fullName>
    </submittedName>
</protein>
<evidence type="ECO:0000256" key="1">
    <source>
        <dbReference type="ARBA" id="ARBA00004141"/>
    </source>
</evidence>
<accession>A0ABV2PN31</accession>
<dbReference type="InterPro" id="IPR004761">
    <property type="entry name" value="Spore_GerAB"/>
</dbReference>
<gene>
    <name evidence="9" type="ORF">ABIA69_003541</name>
</gene>
<keyword evidence="5 8" id="KW-0812">Transmembrane</keyword>
<keyword evidence="6 8" id="KW-1133">Transmembrane helix</keyword>
<keyword evidence="4" id="KW-0309">Germination</keyword>
<feature type="transmembrane region" description="Helical" evidence="8">
    <location>
        <begin position="307"/>
        <end position="327"/>
    </location>
</feature>
<dbReference type="NCBIfam" id="TIGR00912">
    <property type="entry name" value="2A0309"/>
    <property type="match status" value="1"/>
</dbReference>
<evidence type="ECO:0000256" key="4">
    <source>
        <dbReference type="ARBA" id="ARBA00022544"/>
    </source>
</evidence>
<dbReference type="Proteomes" id="UP001549363">
    <property type="component" value="Unassembled WGS sequence"/>
</dbReference>
<evidence type="ECO:0000256" key="6">
    <source>
        <dbReference type="ARBA" id="ARBA00022989"/>
    </source>
</evidence>
<organism evidence="9 10">
    <name type="scientific">Lysinibacillus parviboronicapiens</name>
    <dbReference type="NCBI Taxonomy" id="436516"/>
    <lineage>
        <taxon>Bacteria</taxon>
        <taxon>Bacillati</taxon>
        <taxon>Bacillota</taxon>
        <taxon>Bacilli</taxon>
        <taxon>Bacillales</taxon>
        <taxon>Bacillaceae</taxon>
        <taxon>Lysinibacillus</taxon>
    </lineage>
</organism>
<evidence type="ECO:0000256" key="3">
    <source>
        <dbReference type="ARBA" id="ARBA00022448"/>
    </source>
</evidence>